<evidence type="ECO:0000313" key="1">
    <source>
        <dbReference type="EMBL" id="KKE81139.1"/>
    </source>
</evidence>
<gene>
    <name evidence="1" type="ORF">N479_23685</name>
</gene>
<dbReference type="EMBL" id="AUXW01000196">
    <property type="protein sequence ID" value="KKE81139.1"/>
    <property type="molecule type" value="Genomic_DNA"/>
</dbReference>
<sequence length="159" mass="17586">MAILTRAGRTMLAQKIAQTPIYLAWGRGESQWQTPPAEPIAATELAAPIGYRKAKKVGYCYPDAQGDIFIQGGRFSLSSEPTQHIYCEFTFDFTDGAGETVRELGLMSGLQADPQLPEGLVYLTPEQVSNFGTLLLLEHRAPLIREQGVRESFEFVVSF</sequence>
<dbReference type="Proteomes" id="UP000033434">
    <property type="component" value="Unassembled WGS sequence"/>
</dbReference>
<organism evidence="1 2">
    <name type="scientific">Pseudoalteromonas luteoviolacea S4054</name>
    <dbReference type="NCBI Taxonomy" id="1129367"/>
    <lineage>
        <taxon>Bacteria</taxon>
        <taxon>Pseudomonadati</taxon>
        <taxon>Pseudomonadota</taxon>
        <taxon>Gammaproteobacteria</taxon>
        <taxon>Alteromonadales</taxon>
        <taxon>Pseudoalteromonadaceae</taxon>
        <taxon>Pseudoalteromonas</taxon>
    </lineage>
</organism>
<dbReference type="Pfam" id="PF25691">
    <property type="entry name" value="BW3TFN"/>
    <property type="match status" value="1"/>
</dbReference>
<reference evidence="1 2" key="1">
    <citation type="journal article" date="2015" name="BMC Genomics">
        <title>Genome mining reveals unlocked bioactive potential of marine Gram-negative bacteria.</title>
        <authorList>
            <person name="Machado H."/>
            <person name="Sonnenschein E.C."/>
            <person name="Melchiorsen J."/>
            <person name="Gram L."/>
        </authorList>
    </citation>
    <scope>NUCLEOTIDE SEQUENCE [LARGE SCALE GENOMIC DNA]</scope>
    <source>
        <strain evidence="1 2">S4054</strain>
    </source>
</reference>
<dbReference type="InterPro" id="IPR058040">
    <property type="entry name" value="BW3TFN"/>
</dbReference>
<dbReference type="PATRIC" id="fig|1129367.4.peg.5048"/>
<evidence type="ECO:0000313" key="2">
    <source>
        <dbReference type="Proteomes" id="UP000033434"/>
    </source>
</evidence>
<accession>A0A0F6A6R2</accession>
<proteinExistence type="predicted"/>
<protein>
    <submittedName>
        <fullName evidence="1">Uncharacterized protein</fullName>
    </submittedName>
</protein>
<dbReference type="AlphaFoldDB" id="A0A0F6A6R2"/>
<name>A0A0F6A6R2_9GAMM</name>
<comment type="caution">
    <text evidence="1">The sequence shown here is derived from an EMBL/GenBank/DDBJ whole genome shotgun (WGS) entry which is preliminary data.</text>
</comment>
<dbReference type="RefSeq" id="WP_052961170.1">
    <property type="nucleotide sequence ID" value="NZ_AUXW01000196.1"/>
</dbReference>